<name>A0A484NPS4_9ASTE</name>
<dbReference type="EMBL" id="OOIL02006863">
    <property type="protein sequence ID" value="VFR03164.1"/>
    <property type="molecule type" value="Genomic_DNA"/>
</dbReference>
<keyword evidence="3" id="KW-1185">Reference proteome</keyword>
<dbReference type="AlphaFoldDB" id="A0A484NPS4"/>
<sequence>MYESSGRLNKPYSMVLTHIFAKHGILEIRHSGIFFLDAKCLGYCGLINIGDTYYMKWEFQNLDVETRAENGPRRSMSSIPSSSQAQEPDIDDNEKVPIRATTKTKCSESASHTYSAKLMCHHSQMASSSKNPFKKFKKFFKKHVVDLIKKI</sequence>
<reference evidence="2 3" key="1">
    <citation type="submission" date="2018-04" db="EMBL/GenBank/DDBJ databases">
        <authorList>
            <person name="Vogel A."/>
        </authorList>
    </citation>
    <scope>NUCLEOTIDE SEQUENCE [LARGE SCALE GENOMIC DNA]</scope>
</reference>
<feature type="compositionally biased region" description="Low complexity" evidence="1">
    <location>
        <begin position="73"/>
        <end position="83"/>
    </location>
</feature>
<evidence type="ECO:0000313" key="2">
    <source>
        <dbReference type="EMBL" id="VFR03164.1"/>
    </source>
</evidence>
<feature type="region of interest" description="Disordered" evidence="1">
    <location>
        <begin position="68"/>
        <end position="96"/>
    </location>
</feature>
<accession>A0A484NPS4</accession>
<evidence type="ECO:0000313" key="3">
    <source>
        <dbReference type="Proteomes" id="UP000595140"/>
    </source>
</evidence>
<organism evidence="2 3">
    <name type="scientific">Cuscuta campestris</name>
    <dbReference type="NCBI Taxonomy" id="132261"/>
    <lineage>
        <taxon>Eukaryota</taxon>
        <taxon>Viridiplantae</taxon>
        <taxon>Streptophyta</taxon>
        <taxon>Embryophyta</taxon>
        <taxon>Tracheophyta</taxon>
        <taxon>Spermatophyta</taxon>
        <taxon>Magnoliopsida</taxon>
        <taxon>eudicotyledons</taxon>
        <taxon>Gunneridae</taxon>
        <taxon>Pentapetalae</taxon>
        <taxon>asterids</taxon>
        <taxon>lamiids</taxon>
        <taxon>Solanales</taxon>
        <taxon>Convolvulaceae</taxon>
        <taxon>Cuscuteae</taxon>
        <taxon>Cuscuta</taxon>
        <taxon>Cuscuta subgen. Grammica</taxon>
        <taxon>Cuscuta sect. Cleistogrammica</taxon>
    </lineage>
</organism>
<proteinExistence type="predicted"/>
<gene>
    <name evidence="2" type="ORF">CCAM_LOCUS44939</name>
</gene>
<dbReference type="Proteomes" id="UP000595140">
    <property type="component" value="Unassembled WGS sequence"/>
</dbReference>
<evidence type="ECO:0000256" key="1">
    <source>
        <dbReference type="SAM" id="MobiDB-lite"/>
    </source>
</evidence>
<protein>
    <submittedName>
        <fullName evidence="2">Uncharacterized protein</fullName>
    </submittedName>
</protein>